<sequence length="436" mass="47360">MIRPSRFACPPRLRRGVGLLLAALLASAAATAAPAPADQASAACLAALLERLGWRIGTTSAAQPQIVAGAPCERGSLAEAQAHGDLQAALPAAWNDAQRQQALRALLDTPATQCGYFLQLGAATTRAVARLQDNPGYRFSALQLGWIGFGLRGAHAQGWERFRSFGRGYRPAGGNAQAIEAFYRGHVRSECGVGRQIAQLATQRELYGDAAFDRAFSADELSIGTFLTLHDTDSILLGAHAGEFFADGKAARTARRGRAAFLGAPGYIVHVFERRYLDDINNQAENFVVAAVSAEAAAALRAHGGFAYYDAQNRRIWELARALRGPGRERFERLLYARDPALRARLDPAQQAVLAQLDALLDDPFYRGFQVYVHPKGVKPIGYHVVRLLDRNPRTPFAIELTLHNLHTTLYQRWRDLQLHDCAQTPPPAPAAASAP</sequence>
<evidence type="ECO:0000313" key="3">
    <source>
        <dbReference type="EMBL" id="MRH73673.1"/>
    </source>
</evidence>
<dbReference type="EMBL" id="WJPM01000002">
    <property type="protein sequence ID" value="MRH73673.1"/>
    <property type="molecule type" value="Genomic_DNA"/>
</dbReference>
<feature type="chain" id="PRO_5026739637" evidence="1">
    <location>
        <begin position="33"/>
        <end position="436"/>
    </location>
</feature>
<gene>
    <name evidence="2" type="ORF">GIY21_03445</name>
    <name evidence="3" type="ORF">GIY22_03435</name>
</gene>
<keyword evidence="1" id="KW-0732">Signal</keyword>
<name>A0A6N7QEP8_9XANT</name>
<reference evidence="4 5" key="1">
    <citation type="submission" date="2019-11" db="EMBL/GenBank/DDBJ databases">
        <title>First report of rice panicle blight caused by Xanthomonas sp. in Iran.</title>
        <authorList>
            <person name="Mirghasempour S.A."/>
            <person name="Huang S."/>
            <person name="Brady C.L."/>
            <person name="Studholme D.J."/>
        </authorList>
    </citation>
    <scope>NUCLEOTIDE SEQUENCE [LARGE SCALE GENOMIC DNA]</scope>
    <source>
        <strain evidence="2 5">ASD011</strain>
        <strain evidence="4">SAM114</strain>
    </source>
</reference>
<organism evidence="2 5">
    <name type="scientific">Xanthomonas sontii</name>
    <dbReference type="NCBI Taxonomy" id="2650745"/>
    <lineage>
        <taxon>Bacteria</taxon>
        <taxon>Pseudomonadati</taxon>
        <taxon>Pseudomonadota</taxon>
        <taxon>Gammaproteobacteria</taxon>
        <taxon>Lysobacterales</taxon>
        <taxon>Lysobacteraceae</taxon>
        <taxon>Xanthomonas</taxon>
    </lineage>
</organism>
<reference evidence="3" key="2">
    <citation type="journal article" date="2020" name="Plant Dis.">
        <title>A Grain Rot of Rice in Iran Caused by a Xanthomonas Strain Closely Related to X. sacchari.</title>
        <authorList>
            <person name="Mirghasempour S.A."/>
            <person name="Huang S."/>
            <person name="Studholme D.J."/>
            <person name="Brady C.L."/>
        </authorList>
    </citation>
    <scope>NUCLEOTIDE SEQUENCE</scope>
    <source>
        <strain evidence="3">SAM114</strain>
    </source>
</reference>
<protein>
    <submittedName>
        <fullName evidence="2">Uncharacterized protein</fullName>
    </submittedName>
</protein>
<feature type="signal peptide" evidence="1">
    <location>
        <begin position="1"/>
        <end position="32"/>
    </location>
</feature>
<evidence type="ECO:0000313" key="4">
    <source>
        <dbReference type="Proteomes" id="UP000437931"/>
    </source>
</evidence>
<dbReference type="Proteomes" id="UP000439314">
    <property type="component" value="Unassembled WGS sequence"/>
</dbReference>
<evidence type="ECO:0000313" key="5">
    <source>
        <dbReference type="Proteomes" id="UP000439314"/>
    </source>
</evidence>
<dbReference type="Proteomes" id="UP000437931">
    <property type="component" value="Unassembled WGS sequence"/>
</dbReference>
<evidence type="ECO:0000256" key="1">
    <source>
        <dbReference type="SAM" id="SignalP"/>
    </source>
</evidence>
<dbReference type="AlphaFoldDB" id="A0A6N7QEP8"/>
<comment type="caution">
    <text evidence="2">The sequence shown here is derived from an EMBL/GenBank/DDBJ whole genome shotgun (WGS) entry which is preliminary data.</text>
</comment>
<keyword evidence="4" id="KW-1185">Reference proteome</keyword>
<dbReference type="RefSeq" id="WP_153750656.1">
    <property type="nucleotide sequence ID" value="NZ_WJPM01000002.1"/>
</dbReference>
<evidence type="ECO:0000313" key="2">
    <source>
        <dbReference type="EMBL" id="MRG99341.1"/>
    </source>
</evidence>
<proteinExistence type="predicted"/>
<dbReference type="EMBL" id="WJPN01000002">
    <property type="protein sequence ID" value="MRG99341.1"/>
    <property type="molecule type" value="Genomic_DNA"/>
</dbReference>
<accession>A0A6N7QEP8</accession>